<keyword evidence="6" id="KW-0342">GTP-binding</keyword>
<evidence type="ECO:0000256" key="2">
    <source>
        <dbReference type="ARBA" id="ARBA00011984"/>
    </source>
</evidence>
<evidence type="ECO:0000256" key="4">
    <source>
        <dbReference type="ARBA" id="ARBA00022741"/>
    </source>
</evidence>
<dbReference type="GO" id="GO:0005525">
    <property type="term" value="F:GTP binding"/>
    <property type="evidence" value="ECO:0007669"/>
    <property type="project" value="UniProtKB-KW"/>
</dbReference>
<protein>
    <recommendedName>
        <fullName evidence="2">small monomeric GTPase</fullName>
        <ecNumber evidence="2">3.6.5.2</ecNumber>
    </recommendedName>
</protein>
<accession>A0A7S4IM89</accession>
<dbReference type="SUPFAM" id="SSF52540">
    <property type="entry name" value="P-loop containing nucleoside triphosphate hydrolases"/>
    <property type="match status" value="1"/>
</dbReference>
<dbReference type="PANTHER" id="PTHR24070">
    <property type="entry name" value="RAS, DI-RAS, AND RHEB FAMILY MEMBERS OF SMALL GTPASE SUPERFAMILY"/>
    <property type="match status" value="1"/>
</dbReference>
<name>A0A7S4IM89_9EUKA</name>
<keyword evidence="4" id="KW-0547">Nucleotide-binding</keyword>
<dbReference type="GO" id="GO:0003925">
    <property type="term" value="F:G protein activity"/>
    <property type="evidence" value="ECO:0007669"/>
    <property type="project" value="UniProtKB-EC"/>
</dbReference>
<keyword evidence="5" id="KW-0378">Hydrolase</keyword>
<evidence type="ECO:0000256" key="5">
    <source>
        <dbReference type="ARBA" id="ARBA00022801"/>
    </source>
</evidence>
<evidence type="ECO:0000313" key="8">
    <source>
        <dbReference type="EMBL" id="CAE2233421.1"/>
    </source>
</evidence>
<proteinExistence type="predicted"/>
<dbReference type="SMART" id="SM00174">
    <property type="entry name" value="RHO"/>
    <property type="match status" value="1"/>
</dbReference>
<dbReference type="EMBL" id="HBKP01020259">
    <property type="protein sequence ID" value="CAE2233421.1"/>
    <property type="molecule type" value="Transcribed_RNA"/>
</dbReference>
<dbReference type="NCBIfam" id="TIGR00231">
    <property type="entry name" value="small_GTP"/>
    <property type="match status" value="1"/>
</dbReference>
<dbReference type="AlphaFoldDB" id="A0A7S4IM89"/>
<dbReference type="SMART" id="SM00175">
    <property type="entry name" value="RAB"/>
    <property type="match status" value="1"/>
</dbReference>
<dbReference type="InterPro" id="IPR001806">
    <property type="entry name" value="Small_GTPase"/>
</dbReference>
<dbReference type="PROSITE" id="PS51419">
    <property type="entry name" value="RAB"/>
    <property type="match status" value="1"/>
</dbReference>
<dbReference type="Pfam" id="PF00071">
    <property type="entry name" value="Ras"/>
    <property type="match status" value="1"/>
</dbReference>
<dbReference type="InterPro" id="IPR020849">
    <property type="entry name" value="Small_GTPase_Ras-type"/>
</dbReference>
<dbReference type="GO" id="GO:0005886">
    <property type="term" value="C:plasma membrane"/>
    <property type="evidence" value="ECO:0007669"/>
    <property type="project" value="UniProtKB-SubCell"/>
</dbReference>
<sequence length="220" mass="24270">MSLASSESFFLAVCWELYIMIYKVVMLGGGGVGKSAITIQFVQNTFVSEYDPTIENSYRRQFTVNDEEIMLDILDTAGQEEFAAIRDSHIREGLGFIIVYSVTSKESFKEVTGIRDRVLKVKDKNSYPMILLGNKCDLVKDRVVDSADGKSLADGFGIPFKECSARNRVNIDESFDEIIQIILKAKADGLYGSSAQPTSGGNFVPDLSNSGKSKKSCNLL</sequence>
<evidence type="ECO:0000256" key="6">
    <source>
        <dbReference type="ARBA" id="ARBA00023134"/>
    </source>
</evidence>
<evidence type="ECO:0000256" key="3">
    <source>
        <dbReference type="ARBA" id="ARBA00022475"/>
    </source>
</evidence>
<evidence type="ECO:0000256" key="1">
    <source>
        <dbReference type="ARBA" id="ARBA00004236"/>
    </source>
</evidence>
<keyword evidence="7" id="KW-0472">Membrane</keyword>
<organism evidence="8">
    <name type="scientific">Vannella robusta</name>
    <dbReference type="NCBI Taxonomy" id="1487602"/>
    <lineage>
        <taxon>Eukaryota</taxon>
        <taxon>Amoebozoa</taxon>
        <taxon>Discosea</taxon>
        <taxon>Flabellinia</taxon>
        <taxon>Vannellidae</taxon>
        <taxon>Vannella</taxon>
    </lineage>
</organism>
<dbReference type="FunFam" id="3.40.50.300:FF:000343">
    <property type="entry name" value="Ras family gtpase"/>
    <property type="match status" value="1"/>
</dbReference>
<dbReference type="InterPro" id="IPR005225">
    <property type="entry name" value="Small_GTP-bd"/>
</dbReference>
<keyword evidence="3" id="KW-1003">Cell membrane</keyword>
<dbReference type="GO" id="GO:0007165">
    <property type="term" value="P:signal transduction"/>
    <property type="evidence" value="ECO:0007669"/>
    <property type="project" value="InterPro"/>
</dbReference>
<dbReference type="PROSITE" id="PS51421">
    <property type="entry name" value="RAS"/>
    <property type="match status" value="1"/>
</dbReference>
<gene>
    <name evidence="8" type="ORF">VSP0166_LOCUS14296</name>
</gene>
<comment type="subcellular location">
    <subcellularLocation>
        <location evidence="1">Cell membrane</location>
    </subcellularLocation>
</comment>
<dbReference type="CDD" id="cd00876">
    <property type="entry name" value="Ras"/>
    <property type="match status" value="1"/>
</dbReference>
<evidence type="ECO:0000256" key="7">
    <source>
        <dbReference type="ARBA" id="ARBA00023136"/>
    </source>
</evidence>
<dbReference type="PRINTS" id="PR00449">
    <property type="entry name" value="RASTRNSFRMNG"/>
</dbReference>
<dbReference type="Gene3D" id="3.40.50.300">
    <property type="entry name" value="P-loop containing nucleotide triphosphate hydrolases"/>
    <property type="match status" value="1"/>
</dbReference>
<dbReference type="SMART" id="SM00176">
    <property type="entry name" value="RAN"/>
    <property type="match status" value="1"/>
</dbReference>
<dbReference type="InterPro" id="IPR027417">
    <property type="entry name" value="P-loop_NTPase"/>
</dbReference>
<reference evidence="8" key="1">
    <citation type="submission" date="2021-01" db="EMBL/GenBank/DDBJ databases">
        <authorList>
            <person name="Corre E."/>
            <person name="Pelletier E."/>
            <person name="Niang G."/>
            <person name="Scheremetjew M."/>
            <person name="Finn R."/>
            <person name="Kale V."/>
            <person name="Holt S."/>
            <person name="Cochrane G."/>
            <person name="Meng A."/>
            <person name="Brown T."/>
            <person name="Cohen L."/>
        </authorList>
    </citation>
    <scope>NUCLEOTIDE SEQUENCE</scope>
    <source>
        <strain evidence="8">DIVA3 518/3/11/1/6</strain>
    </source>
</reference>
<dbReference type="SMART" id="SM00173">
    <property type="entry name" value="RAS"/>
    <property type="match status" value="1"/>
</dbReference>
<dbReference type="EC" id="3.6.5.2" evidence="2"/>